<dbReference type="SUPFAM" id="SSF64438">
    <property type="entry name" value="CNF1/YfiH-like putative cysteine hydrolases"/>
    <property type="match status" value="1"/>
</dbReference>
<reference evidence="10" key="1">
    <citation type="submission" date="2020-05" db="EMBL/GenBank/DDBJ databases">
        <authorList>
            <person name="Chiriac C."/>
            <person name="Salcher M."/>
            <person name="Ghai R."/>
            <person name="Kavagutti S V."/>
        </authorList>
    </citation>
    <scope>NUCLEOTIDE SEQUENCE</scope>
</reference>
<name>A0A6J6NIH9_9ZZZZ</name>
<accession>A0A6J6NIH9</accession>
<comment type="catalytic activity">
    <reaction evidence="1">
        <text>inosine + phosphate = alpha-D-ribose 1-phosphate + hypoxanthine</text>
        <dbReference type="Rhea" id="RHEA:27646"/>
        <dbReference type="ChEBI" id="CHEBI:17368"/>
        <dbReference type="ChEBI" id="CHEBI:17596"/>
        <dbReference type="ChEBI" id="CHEBI:43474"/>
        <dbReference type="ChEBI" id="CHEBI:57720"/>
        <dbReference type="EC" id="2.4.2.1"/>
    </reaction>
    <physiologicalReaction direction="left-to-right" evidence="1">
        <dbReference type="Rhea" id="RHEA:27647"/>
    </physiologicalReaction>
</comment>
<dbReference type="PANTHER" id="PTHR30616:SF2">
    <property type="entry name" value="PURINE NUCLEOSIDE PHOSPHORYLASE LACC1"/>
    <property type="match status" value="1"/>
</dbReference>
<evidence type="ECO:0000256" key="1">
    <source>
        <dbReference type="ARBA" id="ARBA00000553"/>
    </source>
</evidence>
<dbReference type="GO" id="GO:0005507">
    <property type="term" value="F:copper ion binding"/>
    <property type="evidence" value="ECO:0007669"/>
    <property type="project" value="TreeGrafter"/>
</dbReference>
<dbReference type="InterPro" id="IPR038371">
    <property type="entry name" value="Cu_polyphenol_OxRdtase_sf"/>
</dbReference>
<dbReference type="EMBL" id="CAFBQQ010000013">
    <property type="protein sequence ID" value="CAB5059771.1"/>
    <property type="molecule type" value="Genomic_DNA"/>
</dbReference>
<dbReference type="PANTHER" id="PTHR30616">
    <property type="entry name" value="UNCHARACTERIZED PROTEIN YFIH"/>
    <property type="match status" value="1"/>
</dbReference>
<keyword evidence="4" id="KW-0479">Metal-binding</keyword>
<evidence type="ECO:0000256" key="4">
    <source>
        <dbReference type="ARBA" id="ARBA00022723"/>
    </source>
</evidence>
<comment type="catalytic activity">
    <reaction evidence="8">
        <text>adenosine + phosphate = alpha-D-ribose 1-phosphate + adenine</text>
        <dbReference type="Rhea" id="RHEA:27642"/>
        <dbReference type="ChEBI" id="CHEBI:16335"/>
        <dbReference type="ChEBI" id="CHEBI:16708"/>
        <dbReference type="ChEBI" id="CHEBI:43474"/>
        <dbReference type="ChEBI" id="CHEBI:57720"/>
        <dbReference type="EC" id="2.4.2.1"/>
    </reaction>
    <physiologicalReaction direction="left-to-right" evidence="8">
        <dbReference type="Rhea" id="RHEA:27643"/>
    </physiologicalReaction>
</comment>
<keyword evidence="5" id="KW-0378">Hydrolase</keyword>
<evidence type="ECO:0000256" key="8">
    <source>
        <dbReference type="ARBA" id="ARBA00048968"/>
    </source>
</evidence>
<dbReference type="EMBL" id="CAEZXQ010000003">
    <property type="protein sequence ID" value="CAB4684698.1"/>
    <property type="molecule type" value="Genomic_DNA"/>
</dbReference>
<evidence type="ECO:0000256" key="9">
    <source>
        <dbReference type="ARBA" id="ARBA00049893"/>
    </source>
</evidence>
<evidence type="ECO:0000256" key="2">
    <source>
        <dbReference type="ARBA" id="ARBA00007353"/>
    </source>
</evidence>
<dbReference type="InterPro" id="IPR011324">
    <property type="entry name" value="Cytotoxic_necrot_fac-like_cat"/>
</dbReference>
<comment type="catalytic activity">
    <reaction evidence="9">
        <text>S-methyl-5'-thioadenosine + phosphate = 5-(methylsulfanyl)-alpha-D-ribose 1-phosphate + adenine</text>
        <dbReference type="Rhea" id="RHEA:11852"/>
        <dbReference type="ChEBI" id="CHEBI:16708"/>
        <dbReference type="ChEBI" id="CHEBI:17509"/>
        <dbReference type="ChEBI" id="CHEBI:43474"/>
        <dbReference type="ChEBI" id="CHEBI:58533"/>
        <dbReference type="EC" id="2.4.2.28"/>
    </reaction>
    <physiologicalReaction direction="left-to-right" evidence="9">
        <dbReference type="Rhea" id="RHEA:11853"/>
    </physiologicalReaction>
</comment>
<sequence>MARLLFTSRYFDSLADPLDRTAKAKLDQLLGKGTLFMKQSHSNQVAVVTDHSSIPEADGMVTNNKEIALAVRIADCLPVLMYSDHAVAAVHVGRKGLLNKVAVNAVVAMKKFGSSPITAVVGPHICGNCYEVDAQMYEEIVRDHPTTGGKVNYLNLFAGLKAQLPEITFTNLGLCTKENRDYFSYRSGDLTGRQVGVISL</sequence>
<proteinExistence type="inferred from homology"/>
<protein>
    <submittedName>
        <fullName evidence="10">Unannotated protein</fullName>
    </submittedName>
</protein>
<evidence type="ECO:0000256" key="7">
    <source>
        <dbReference type="ARBA" id="ARBA00047989"/>
    </source>
</evidence>
<evidence type="ECO:0000313" key="11">
    <source>
        <dbReference type="EMBL" id="CAB5059771.1"/>
    </source>
</evidence>
<keyword evidence="3" id="KW-0808">Transferase</keyword>
<dbReference type="CDD" id="cd16833">
    <property type="entry name" value="YfiH"/>
    <property type="match status" value="1"/>
</dbReference>
<comment type="similarity">
    <text evidence="2">Belongs to the purine nucleoside phosphorylase YfiH/LACC1 family.</text>
</comment>
<evidence type="ECO:0000256" key="3">
    <source>
        <dbReference type="ARBA" id="ARBA00022679"/>
    </source>
</evidence>
<dbReference type="GO" id="GO:0017061">
    <property type="term" value="F:S-methyl-5-thioadenosine phosphorylase activity"/>
    <property type="evidence" value="ECO:0007669"/>
    <property type="project" value="UniProtKB-EC"/>
</dbReference>
<comment type="catalytic activity">
    <reaction evidence="7">
        <text>adenosine + H2O + H(+) = inosine + NH4(+)</text>
        <dbReference type="Rhea" id="RHEA:24408"/>
        <dbReference type="ChEBI" id="CHEBI:15377"/>
        <dbReference type="ChEBI" id="CHEBI:15378"/>
        <dbReference type="ChEBI" id="CHEBI:16335"/>
        <dbReference type="ChEBI" id="CHEBI:17596"/>
        <dbReference type="ChEBI" id="CHEBI:28938"/>
        <dbReference type="EC" id="3.5.4.4"/>
    </reaction>
    <physiologicalReaction direction="left-to-right" evidence="7">
        <dbReference type="Rhea" id="RHEA:24409"/>
    </physiologicalReaction>
</comment>
<gene>
    <name evidence="10" type="ORF">UFOPK2576_00073</name>
    <name evidence="11" type="ORF">UFOPK4358_00206</name>
</gene>
<evidence type="ECO:0000256" key="5">
    <source>
        <dbReference type="ARBA" id="ARBA00022801"/>
    </source>
</evidence>
<dbReference type="Gene3D" id="3.60.140.10">
    <property type="entry name" value="CNF1/YfiH-like putative cysteine hydrolases"/>
    <property type="match status" value="1"/>
</dbReference>
<keyword evidence="6" id="KW-0862">Zinc</keyword>
<dbReference type="GO" id="GO:0016787">
    <property type="term" value="F:hydrolase activity"/>
    <property type="evidence" value="ECO:0007669"/>
    <property type="project" value="UniProtKB-KW"/>
</dbReference>
<evidence type="ECO:0000256" key="6">
    <source>
        <dbReference type="ARBA" id="ARBA00022833"/>
    </source>
</evidence>
<dbReference type="InterPro" id="IPR003730">
    <property type="entry name" value="Cu_polyphenol_OxRdtase"/>
</dbReference>
<organism evidence="10">
    <name type="scientific">freshwater metagenome</name>
    <dbReference type="NCBI Taxonomy" id="449393"/>
    <lineage>
        <taxon>unclassified sequences</taxon>
        <taxon>metagenomes</taxon>
        <taxon>ecological metagenomes</taxon>
    </lineage>
</organism>
<dbReference type="Pfam" id="PF02578">
    <property type="entry name" value="Cu-oxidase_4"/>
    <property type="match status" value="1"/>
</dbReference>
<evidence type="ECO:0000313" key="10">
    <source>
        <dbReference type="EMBL" id="CAB4684698.1"/>
    </source>
</evidence>
<dbReference type="AlphaFoldDB" id="A0A6J6NIH9"/>